<accession>A0A1G2KBT6</accession>
<dbReference type="PANTHER" id="PTHR34388:SF1">
    <property type="entry name" value="DNA POLYMERASE III SUBUNIT DELTA"/>
    <property type="match status" value="1"/>
</dbReference>
<evidence type="ECO:0000256" key="5">
    <source>
        <dbReference type="ARBA" id="ARBA00022705"/>
    </source>
</evidence>
<feature type="domain" description="DNA polymerase III delta N-terminal" evidence="9">
    <location>
        <begin position="3"/>
        <end position="70"/>
    </location>
</feature>
<keyword evidence="3" id="KW-0808">Transferase</keyword>
<evidence type="ECO:0000256" key="6">
    <source>
        <dbReference type="ARBA" id="ARBA00022932"/>
    </source>
</evidence>
<evidence type="ECO:0000256" key="1">
    <source>
        <dbReference type="ARBA" id="ARBA00012417"/>
    </source>
</evidence>
<dbReference type="InterPro" id="IPR005790">
    <property type="entry name" value="DNA_polIII_delta"/>
</dbReference>
<dbReference type="InterPro" id="IPR027417">
    <property type="entry name" value="P-loop_NTPase"/>
</dbReference>
<comment type="caution">
    <text evidence="11">The sequence shown here is derived from an EMBL/GenBank/DDBJ whole genome shotgun (WGS) entry which is preliminary data.</text>
</comment>
<keyword evidence="5" id="KW-0235">DNA replication</keyword>
<evidence type="ECO:0000259" key="9">
    <source>
        <dbReference type="Pfam" id="PF06144"/>
    </source>
</evidence>
<comment type="similarity">
    <text evidence="7">Belongs to the DNA polymerase HolA subunit family.</text>
</comment>
<dbReference type="GO" id="GO:0003887">
    <property type="term" value="F:DNA-directed DNA polymerase activity"/>
    <property type="evidence" value="ECO:0007669"/>
    <property type="project" value="UniProtKB-KW"/>
</dbReference>
<name>A0A1G2KBT6_9BACT</name>
<dbReference type="EC" id="2.7.7.7" evidence="1"/>
<dbReference type="AlphaFoldDB" id="A0A1G2KBT6"/>
<dbReference type="InterPro" id="IPR008921">
    <property type="entry name" value="DNA_pol3_clamp-load_cplx_C"/>
</dbReference>
<dbReference type="Pfam" id="PF21694">
    <property type="entry name" value="DNA_pol3_delta_C"/>
    <property type="match status" value="1"/>
</dbReference>
<evidence type="ECO:0000256" key="4">
    <source>
        <dbReference type="ARBA" id="ARBA00022695"/>
    </source>
</evidence>
<dbReference type="GO" id="GO:0009360">
    <property type="term" value="C:DNA polymerase III complex"/>
    <property type="evidence" value="ECO:0007669"/>
    <property type="project" value="InterPro"/>
</dbReference>
<dbReference type="SUPFAM" id="SSF52540">
    <property type="entry name" value="P-loop containing nucleoside triphosphate hydrolases"/>
    <property type="match status" value="1"/>
</dbReference>
<keyword evidence="6" id="KW-0239">DNA-directed DNA polymerase</keyword>
<dbReference type="SUPFAM" id="SSF48019">
    <property type="entry name" value="post-AAA+ oligomerization domain-like"/>
    <property type="match status" value="1"/>
</dbReference>
<dbReference type="Pfam" id="PF06144">
    <property type="entry name" value="DNA_pol3_delta"/>
    <property type="match status" value="1"/>
</dbReference>
<dbReference type="Gene3D" id="1.20.272.10">
    <property type="match status" value="1"/>
</dbReference>
<evidence type="ECO:0000313" key="12">
    <source>
        <dbReference type="Proteomes" id="UP000178574"/>
    </source>
</evidence>
<protein>
    <recommendedName>
        <fullName evidence="2">DNA polymerase III subunit delta</fullName>
        <ecNumber evidence="1">2.7.7.7</ecNumber>
    </recommendedName>
</protein>
<dbReference type="GO" id="GO:0006261">
    <property type="term" value="P:DNA-templated DNA replication"/>
    <property type="evidence" value="ECO:0007669"/>
    <property type="project" value="TreeGrafter"/>
</dbReference>
<evidence type="ECO:0000256" key="7">
    <source>
        <dbReference type="ARBA" id="ARBA00034754"/>
    </source>
</evidence>
<evidence type="ECO:0000256" key="2">
    <source>
        <dbReference type="ARBA" id="ARBA00017703"/>
    </source>
</evidence>
<dbReference type="EMBL" id="MHQD01000026">
    <property type="protein sequence ID" value="OGZ95878.1"/>
    <property type="molecule type" value="Genomic_DNA"/>
</dbReference>
<proteinExistence type="inferred from homology"/>
<gene>
    <name evidence="11" type="ORF">A2847_01865</name>
</gene>
<dbReference type="GO" id="GO:0003677">
    <property type="term" value="F:DNA binding"/>
    <property type="evidence" value="ECO:0007669"/>
    <property type="project" value="InterPro"/>
</dbReference>
<sequence length="299" mass="34331">MLYLLYGPDTYRSRRKLNEIIEEYRKKTGANFQVHQFDADEDDPARVRAATESGSLFSAKRLVVLRYPFSGKADFEPFAELAKRSAKSKEVFLIFWDREITKSASEKLAKAMPYAEKEQEFLLLEGRALESWIVSEASRRSISLSCEDKERFLSYGGDLWRTVNELDKFAVAASQAPYRKNVSSSVFSLGDTFFTSKKEGLFHILNLLRAGEDALGLFAYLANHARTLAAVRLFSEKRIPVPQSFRIHPFVQKKAAVVARNMAGESFHGLFRLLWEEDRKIKTGERTPEHSLERILMRK</sequence>
<dbReference type="InterPro" id="IPR010372">
    <property type="entry name" value="DNA_pol3_delta_N"/>
</dbReference>
<evidence type="ECO:0000259" key="10">
    <source>
        <dbReference type="Pfam" id="PF21694"/>
    </source>
</evidence>
<dbReference type="Proteomes" id="UP000178574">
    <property type="component" value="Unassembled WGS sequence"/>
</dbReference>
<dbReference type="NCBIfam" id="TIGR01128">
    <property type="entry name" value="holA"/>
    <property type="match status" value="1"/>
</dbReference>
<dbReference type="Gene3D" id="3.40.50.300">
    <property type="entry name" value="P-loop containing nucleotide triphosphate hydrolases"/>
    <property type="match status" value="1"/>
</dbReference>
<keyword evidence="4" id="KW-0548">Nucleotidyltransferase</keyword>
<reference evidence="11 12" key="1">
    <citation type="journal article" date="2016" name="Nat. Commun.">
        <title>Thousands of microbial genomes shed light on interconnected biogeochemical processes in an aquifer system.</title>
        <authorList>
            <person name="Anantharaman K."/>
            <person name="Brown C.T."/>
            <person name="Hug L.A."/>
            <person name="Sharon I."/>
            <person name="Castelle C.J."/>
            <person name="Probst A.J."/>
            <person name="Thomas B.C."/>
            <person name="Singh A."/>
            <person name="Wilkins M.J."/>
            <person name="Karaoz U."/>
            <person name="Brodie E.L."/>
            <person name="Williams K.H."/>
            <person name="Hubbard S.S."/>
            <person name="Banfield J.F."/>
        </authorList>
    </citation>
    <scope>NUCLEOTIDE SEQUENCE [LARGE SCALE GENOMIC DNA]</scope>
</reference>
<evidence type="ECO:0000256" key="8">
    <source>
        <dbReference type="ARBA" id="ARBA00049244"/>
    </source>
</evidence>
<dbReference type="InterPro" id="IPR048466">
    <property type="entry name" value="DNA_pol3_delta-like_C"/>
</dbReference>
<comment type="catalytic activity">
    <reaction evidence="8">
        <text>DNA(n) + a 2'-deoxyribonucleoside 5'-triphosphate = DNA(n+1) + diphosphate</text>
        <dbReference type="Rhea" id="RHEA:22508"/>
        <dbReference type="Rhea" id="RHEA-COMP:17339"/>
        <dbReference type="Rhea" id="RHEA-COMP:17340"/>
        <dbReference type="ChEBI" id="CHEBI:33019"/>
        <dbReference type="ChEBI" id="CHEBI:61560"/>
        <dbReference type="ChEBI" id="CHEBI:173112"/>
        <dbReference type="EC" id="2.7.7.7"/>
    </reaction>
</comment>
<dbReference type="PANTHER" id="PTHR34388">
    <property type="entry name" value="DNA POLYMERASE III SUBUNIT DELTA"/>
    <property type="match status" value="1"/>
</dbReference>
<feature type="domain" description="DNA polymerase III delta subunit-like C-terminal" evidence="10">
    <location>
        <begin position="184"/>
        <end position="298"/>
    </location>
</feature>
<evidence type="ECO:0000256" key="3">
    <source>
        <dbReference type="ARBA" id="ARBA00022679"/>
    </source>
</evidence>
<organism evidence="11 12">
    <name type="scientific">Candidatus Sungbacteria bacterium RIFCSPHIGHO2_01_FULL_50_25</name>
    <dbReference type="NCBI Taxonomy" id="1802265"/>
    <lineage>
        <taxon>Bacteria</taxon>
        <taxon>Candidatus Sungiibacteriota</taxon>
    </lineage>
</organism>
<evidence type="ECO:0000313" key="11">
    <source>
        <dbReference type="EMBL" id="OGZ95878.1"/>
    </source>
</evidence>